<gene>
    <name evidence="4" type="ORF">V0R55_18535</name>
</gene>
<organism evidence="4 5">
    <name type="scientific">Pseudomonas soli</name>
    <dbReference type="NCBI Taxonomy" id="1306993"/>
    <lineage>
        <taxon>Bacteria</taxon>
        <taxon>Pseudomonadati</taxon>
        <taxon>Pseudomonadota</taxon>
        <taxon>Gammaproteobacteria</taxon>
        <taxon>Pseudomonadales</taxon>
        <taxon>Pseudomonadaceae</taxon>
        <taxon>Pseudomonas</taxon>
    </lineage>
</organism>
<comment type="caution">
    <text evidence="4">The sequence shown here is derived from an EMBL/GenBank/DDBJ whole genome shotgun (WGS) entry which is preliminary data.</text>
</comment>
<dbReference type="Proteomes" id="UP001329505">
    <property type="component" value="Unassembled WGS sequence"/>
</dbReference>
<evidence type="ECO:0000256" key="2">
    <source>
        <dbReference type="ARBA" id="ARBA00022840"/>
    </source>
</evidence>
<proteinExistence type="predicted"/>
<dbReference type="InterPro" id="IPR000719">
    <property type="entry name" value="Prot_kinase_dom"/>
</dbReference>
<keyword evidence="1" id="KW-0547">Nucleotide-binding</keyword>
<sequence>MHGGFGSVEIVHDSFLGRNVIYKSMHNPAENDQLLNEVRLLSAARSRHVVEIYDVIVNEQGLIEGIIIEHLTGRDYQDFHAEAAGNVYGFIKIVFQIATALSDLHEKGVVHRDLKLDNFKESSAGILKLFDFGISSADPGYFTLNSRATLVYAAPEFWGHSVRVAPAMDVYALGVCAWALVKDSFPLALRQQPPQSDGLVCSIKTALPGLPDEISNLIDACLSVDSEARPSAREISEACARYLVRDKHRGLFVVGQRAIYELTNLKRNVRINLNNLGSIQVDYTGLDFEVRGVAGDVYINNKPLLSGAILSEACVLTFGRPELRFNREWVTFSMSRPEVVL</sequence>
<accession>A0ABU7GSY0</accession>
<evidence type="ECO:0000259" key="3">
    <source>
        <dbReference type="PROSITE" id="PS50011"/>
    </source>
</evidence>
<evidence type="ECO:0000256" key="1">
    <source>
        <dbReference type="ARBA" id="ARBA00022741"/>
    </source>
</evidence>
<dbReference type="Gene3D" id="1.10.510.10">
    <property type="entry name" value="Transferase(Phosphotransferase) domain 1"/>
    <property type="match status" value="1"/>
</dbReference>
<dbReference type="InterPro" id="IPR011009">
    <property type="entry name" value="Kinase-like_dom_sf"/>
</dbReference>
<dbReference type="SUPFAM" id="SSF56112">
    <property type="entry name" value="Protein kinase-like (PK-like)"/>
    <property type="match status" value="1"/>
</dbReference>
<protein>
    <submittedName>
        <fullName evidence="4">Protein kinase</fullName>
    </submittedName>
</protein>
<dbReference type="PANTHER" id="PTHR24346:SF30">
    <property type="entry name" value="MATERNAL EMBRYONIC LEUCINE ZIPPER KINASE"/>
    <property type="match status" value="1"/>
</dbReference>
<dbReference type="GO" id="GO:0016301">
    <property type="term" value="F:kinase activity"/>
    <property type="evidence" value="ECO:0007669"/>
    <property type="project" value="UniProtKB-KW"/>
</dbReference>
<dbReference type="Pfam" id="PF00069">
    <property type="entry name" value="Pkinase"/>
    <property type="match status" value="1"/>
</dbReference>
<keyword evidence="4" id="KW-0808">Transferase</keyword>
<evidence type="ECO:0000313" key="4">
    <source>
        <dbReference type="EMBL" id="MEE1882164.1"/>
    </source>
</evidence>
<dbReference type="PROSITE" id="PS50011">
    <property type="entry name" value="PROTEIN_KINASE_DOM"/>
    <property type="match status" value="1"/>
</dbReference>
<reference evidence="4 5" key="1">
    <citation type="submission" date="2024-01" db="EMBL/GenBank/DDBJ databases">
        <title>Unpublished Manusciprt.</title>
        <authorList>
            <person name="Duman M."/>
            <person name="Valdes E.G."/>
            <person name="Ajmi N."/>
            <person name="Altun S."/>
            <person name="Saticioglu I.B."/>
        </authorList>
    </citation>
    <scope>NUCLEOTIDE SEQUENCE [LARGE SCALE GENOMIC DNA]</scope>
    <source>
        <strain evidence="4 5">139P</strain>
    </source>
</reference>
<keyword evidence="4" id="KW-0418">Kinase</keyword>
<keyword evidence="5" id="KW-1185">Reference proteome</keyword>
<dbReference type="EMBL" id="JAZDQQ010000016">
    <property type="protein sequence ID" value="MEE1882164.1"/>
    <property type="molecule type" value="Genomic_DNA"/>
</dbReference>
<dbReference type="PANTHER" id="PTHR24346">
    <property type="entry name" value="MAP/MICROTUBULE AFFINITY-REGULATING KINASE"/>
    <property type="match status" value="1"/>
</dbReference>
<feature type="domain" description="Protein kinase" evidence="3">
    <location>
        <begin position="1"/>
        <end position="243"/>
    </location>
</feature>
<dbReference type="RefSeq" id="WP_330126328.1">
    <property type="nucleotide sequence ID" value="NZ_JAZDQQ010000016.1"/>
</dbReference>
<dbReference type="SMART" id="SM00220">
    <property type="entry name" value="S_TKc"/>
    <property type="match status" value="1"/>
</dbReference>
<evidence type="ECO:0000313" key="5">
    <source>
        <dbReference type="Proteomes" id="UP001329505"/>
    </source>
</evidence>
<keyword evidence="2" id="KW-0067">ATP-binding</keyword>
<name>A0ABU7GSY0_9PSED</name>